<dbReference type="AlphaFoldDB" id="A0A9P8L7F9"/>
<keyword evidence="2" id="KW-1185">Reference proteome</keyword>
<name>A0A9P8L7F9_9PEZI</name>
<dbReference type="Gene3D" id="3.20.20.70">
    <property type="entry name" value="Aldolase class I"/>
    <property type="match status" value="1"/>
</dbReference>
<dbReference type="Proteomes" id="UP000750711">
    <property type="component" value="Unassembled WGS sequence"/>
</dbReference>
<reference evidence="1" key="1">
    <citation type="submission" date="2021-03" db="EMBL/GenBank/DDBJ databases">
        <title>Comparative genomics and phylogenomic investigation of the class Geoglossomycetes provide insights into ecological specialization and systematics.</title>
        <authorList>
            <person name="Melie T."/>
            <person name="Pirro S."/>
            <person name="Miller A.N."/>
            <person name="Quandt A."/>
        </authorList>
    </citation>
    <scope>NUCLEOTIDE SEQUENCE</scope>
    <source>
        <strain evidence="1">CAQ_001_2017</strain>
    </source>
</reference>
<protein>
    <submittedName>
        <fullName evidence="1">Uncharacterized protein</fullName>
    </submittedName>
</protein>
<dbReference type="InterPro" id="IPR013785">
    <property type="entry name" value="Aldolase_TIM"/>
</dbReference>
<evidence type="ECO:0000313" key="2">
    <source>
        <dbReference type="Proteomes" id="UP000750711"/>
    </source>
</evidence>
<feature type="non-terminal residue" evidence="1">
    <location>
        <position position="1"/>
    </location>
</feature>
<comment type="caution">
    <text evidence="1">The sequence shown here is derived from an EMBL/GenBank/DDBJ whole genome shotgun (WGS) entry which is preliminary data.</text>
</comment>
<gene>
    <name evidence="1" type="ORF">GP486_007841</name>
</gene>
<sequence>GRPLRVRKNAYILNWENNRAGEIKELTARGKIPVEHDLENLGDEVDDDTLDNARPFLIGKVAAVVNEKKPAKAIVDEMVSDAVVWLRKGNQMIAKL</sequence>
<organism evidence="1 2">
    <name type="scientific">Trichoglossum hirsutum</name>
    <dbReference type="NCBI Taxonomy" id="265104"/>
    <lineage>
        <taxon>Eukaryota</taxon>
        <taxon>Fungi</taxon>
        <taxon>Dikarya</taxon>
        <taxon>Ascomycota</taxon>
        <taxon>Pezizomycotina</taxon>
        <taxon>Geoglossomycetes</taxon>
        <taxon>Geoglossales</taxon>
        <taxon>Geoglossaceae</taxon>
        <taxon>Trichoglossum</taxon>
    </lineage>
</organism>
<dbReference type="EMBL" id="JAGHQM010002479">
    <property type="protein sequence ID" value="KAH0548614.1"/>
    <property type="molecule type" value="Genomic_DNA"/>
</dbReference>
<evidence type="ECO:0000313" key="1">
    <source>
        <dbReference type="EMBL" id="KAH0548614.1"/>
    </source>
</evidence>
<accession>A0A9P8L7F9</accession>
<proteinExistence type="predicted"/>